<evidence type="ECO:0000313" key="1">
    <source>
        <dbReference type="EMBL" id="CAG8839750.1"/>
    </source>
</evidence>
<comment type="caution">
    <text evidence="1">The sequence shown here is derived from an EMBL/GenBank/DDBJ whole genome shotgun (WGS) entry which is preliminary data.</text>
</comment>
<organism evidence="1 2">
    <name type="scientific">Racocetra persica</name>
    <dbReference type="NCBI Taxonomy" id="160502"/>
    <lineage>
        <taxon>Eukaryota</taxon>
        <taxon>Fungi</taxon>
        <taxon>Fungi incertae sedis</taxon>
        <taxon>Mucoromycota</taxon>
        <taxon>Glomeromycotina</taxon>
        <taxon>Glomeromycetes</taxon>
        <taxon>Diversisporales</taxon>
        <taxon>Gigasporaceae</taxon>
        <taxon>Racocetra</taxon>
    </lineage>
</organism>
<sequence length="59" mass="6584">TLFVAGTKSKYIPSKVHPTIKTLFPNSVIVELDTGHWVHSEKPLEFTTIVTDFLKNGLS</sequence>
<gene>
    <name evidence="1" type="ORF">RPERSI_LOCUS31174</name>
</gene>
<keyword evidence="2" id="KW-1185">Reference proteome</keyword>
<dbReference type="Proteomes" id="UP000789920">
    <property type="component" value="Unassembled WGS sequence"/>
</dbReference>
<name>A0ACA9SH80_9GLOM</name>
<feature type="non-terminal residue" evidence="1">
    <location>
        <position position="1"/>
    </location>
</feature>
<proteinExistence type="predicted"/>
<reference evidence="1" key="1">
    <citation type="submission" date="2021-06" db="EMBL/GenBank/DDBJ databases">
        <authorList>
            <person name="Kallberg Y."/>
            <person name="Tangrot J."/>
            <person name="Rosling A."/>
        </authorList>
    </citation>
    <scope>NUCLEOTIDE SEQUENCE</scope>
    <source>
        <strain evidence="1">MA461A</strain>
    </source>
</reference>
<protein>
    <submittedName>
        <fullName evidence="1">33189_t:CDS:1</fullName>
    </submittedName>
</protein>
<dbReference type="EMBL" id="CAJVQC010124597">
    <property type="protein sequence ID" value="CAG8839750.1"/>
    <property type="molecule type" value="Genomic_DNA"/>
</dbReference>
<evidence type="ECO:0000313" key="2">
    <source>
        <dbReference type="Proteomes" id="UP000789920"/>
    </source>
</evidence>
<accession>A0ACA9SH80</accession>
<feature type="non-terminal residue" evidence="1">
    <location>
        <position position="59"/>
    </location>
</feature>